<feature type="domain" description="Amine oxidase" evidence="3">
    <location>
        <begin position="33"/>
        <end position="321"/>
    </location>
</feature>
<gene>
    <name evidence="4" type="ORF">GCM10011495_05080</name>
</gene>
<dbReference type="InterPro" id="IPR002937">
    <property type="entry name" value="Amino_oxidase"/>
</dbReference>
<name>A0ABQ1ZV87_9BACT</name>
<dbReference type="SUPFAM" id="SSF51905">
    <property type="entry name" value="FAD/NAD(P)-binding domain"/>
    <property type="match status" value="1"/>
</dbReference>
<evidence type="ECO:0000256" key="2">
    <source>
        <dbReference type="ARBA" id="ARBA00023002"/>
    </source>
</evidence>
<organism evidence="4 5">
    <name type="scientific">Hymenobacter frigidus</name>
    <dbReference type="NCBI Taxonomy" id="1524095"/>
    <lineage>
        <taxon>Bacteria</taxon>
        <taxon>Pseudomonadati</taxon>
        <taxon>Bacteroidota</taxon>
        <taxon>Cytophagia</taxon>
        <taxon>Cytophagales</taxon>
        <taxon>Hymenobacteraceae</taxon>
        <taxon>Hymenobacter</taxon>
    </lineage>
</organism>
<keyword evidence="2" id="KW-0560">Oxidoreductase</keyword>
<dbReference type="PANTHER" id="PTHR43734">
    <property type="entry name" value="PHYTOENE DESATURASE"/>
    <property type="match status" value="1"/>
</dbReference>
<comment type="caution">
    <text evidence="4">The sequence shown here is derived from an EMBL/GenBank/DDBJ whole genome shotgun (WGS) entry which is preliminary data.</text>
</comment>
<protein>
    <submittedName>
        <fullName evidence="4">Phytoene dehydrogenase</fullName>
    </submittedName>
</protein>
<dbReference type="PANTHER" id="PTHR43734:SF7">
    <property type="entry name" value="4,4'-DIAPONEUROSPORENE OXYGENASE"/>
    <property type="match status" value="1"/>
</dbReference>
<sequence>MNSTQLDGYLVSSHVIMSTAASPKIIIIGAGVGGLSAGIRLARQGHAVQILEARDQAGGLASGLTVGGFTFDAGPYILLDKPGLEWAFAHLGIAAGALPLTPIEAVYHVLHEDGTTTAFDRNLEATAAAFEAQYPGSGKQYQAFVEKTGAIHRNVQPLTFHSHPGVLDVIRNGSLSSVPFMLSSLGGVLEKSGLPAPVRAGIGIWTHIAGQPMAQAPAPMAFVPSLFHGVGAYYPRGGMRAVAELLTETALAAGVEIRYGTKVAAIEADRGRTSGVVTAAGEFLPATAVMSDASGIGTYVELVEDFPAPEKEKLRQLPLQSPGTCVYLAVKGRRPPYYVRFKLRGTGCTAFVQPGLLAPELAQNGWYPARLISPLAHATADALGTEGQHQLMDEQLAEPWWQEGIAEYRVLHRRTTFEWGRDYNLYRDSMNPVMTAQLMRKGRLAHRSPTIKNLYLTGSSTHPGQWVSFCAIAGILAADCLTHDHPVHA</sequence>
<evidence type="ECO:0000313" key="5">
    <source>
        <dbReference type="Proteomes" id="UP000637774"/>
    </source>
</evidence>
<evidence type="ECO:0000256" key="1">
    <source>
        <dbReference type="ARBA" id="ARBA00006046"/>
    </source>
</evidence>
<evidence type="ECO:0000313" key="4">
    <source>
        <dbReference type="EMBL" id="GGH80207.1"/>
    </source>
</evidence>
<dbReference type="Pfam" id="PF01593">
    <property type="entry name" value="Amino_oxidase"/>
    <property type="match status" value="1"/>
</dbReference>
<proteinExistence type="inferred from homology"/>
<keyword evidence="5" id="KW-1185">Reference proteome</keyword>
<dbReference type="InterPro" id="IPR036188">
    <property type="entry name" value="FAD/NAD-bd_sf"/>
</dbReference>
<comment type="similarity">
    <text evidence="1">Belongs to the carotenoid/retinoid oxidoreductase family.</text>
</comment>
<evidence type="ECO:0000259" key="3">
    <source>
        <dbReference type="Pfam" id="PF01593"/>
    </source>
</evidence>
<accession>A0ABQ1ZV87</accession>
<dbReference type="EMBL" id="BMGY01000003">
    <property type="protein sequence ID" value="GGH80207.1"/>
    <property type="molecule type" value="Genomic_DNA"/>
</dbReference>
<dbReference type="Proteomes" id="UP000637774">
    <property type="component" value="Unassembled WGS sequence"/>
</dbReference>
<dbReference type="Gene3D" id="3.50.50.60">
    <property type="entry name" value="FAD/NAD(P)-binding domain"/>
    <property type="match status" value="2"/>
</dbReference>
<reference evidence="5" key="1">
    <citation type="journal article" date="2019" name="Int. J. Syst. Evol. Microbiol.">
        <title>The Global Catalogue of Microorganisms (GCM) 10K type strain sequencing project: providing services to taxonomists for standard genome sequencing and annotation.</title>
        <authorList>
            <consortium name="The Broad Institute Genomics Platform"/>
            <consortium name="The Broad Institute Genome Sequencing Center for Infectious Disease"/>
            <person name="Wu L."/>
            <person name="Ma J."/>
        </authorList>
    </citation>
    <scope>NUCLEOTIDE SEQUENCE [LARGE SCALE GENOMIC DNA]</scope>
    <source>
        <strain evidence="5">CGMCC 1.14966</strain>
    </source>
</reference>